<evidence type="ECO:0000313" key="2">
    <source>
        <dbReference type="Proteomes" id="UP000824782"/>
    </source>
</evidence>
<name>A0AAV6ZDG3_ENGPU</name>
<accession>A0AAV6ZDG3</accession>
<evidence type="ECO:0000313" key="1">
    <source>
        <dbReference type="EMBL" id="KAG8545420.1"/>
    </source>
</evidence>
<gene>
    <name evidence="1" type="ORF">GDO81_020909</name>
</gene>
<dbReference type="AlphaFoldDB" id="A0AAV6ZDG3"/>
<protein>
    <submittedName>
        <fullName evidence="1">Uncharacterized protein</fullName>
    </submittedName>
</protein>
<organism evidence="1 2">
    <name type="scientific">Engystomops pustulosus</name>
    <name type="common">Tungara frog</name>
    <name type="synonym">Physalaemus pustulosus</name>
    <dbReference type="NCBI Taxonomy" id="76066"/>
    <lineage>
        <taxon>Eukaryota</taxon>
        <taxon>Metazoa</taxon>
        <taxon>Chordata</taxon>
        <taxon>Craniata</taxon>
        <taxon>Vertebrata</taxon>
        <taxon>Euteleostomi</taxon>
        <taxon>Amphibia</taxon>
        <taxon>Batrachia</taxon>
        <taxon>Anura</taxon>
        <taxon>Neobatrachia</taxon>
        <taxon>Hyloidea</taxon>
        <taxon>Leptodactylidae</taxon>
        <taxon>Leiuperinae</taxon>
        <taxon>Engystomops</taxon>
    </lineage>
</organism>
<dbReference type="Proteomes" id="UP000824782">
    <property type="component" value="Unassembled WGS sequence"/>
</dbReference>
<comment type="caution">
    <text evidence="1">The sequence shown here is derived from an EMBL/GenBank/DDBJ whole genome shotgun (WGS) entry which is preliminary data.</text>
</comment>
<reference evidence="1" key="1">
    <citation type="thesis" date="2020" institute="ProQuest LLC" country="789 East Eisenhower Parkway, Ann Arbor, MI, USA">
        <title>Comparative Genomics and Chromosome Evolution.</title>
        <authorList>
            <person name="Mudd A.B."/>
        </authorList>
    </citation>
    <scope>NUCLEOTIDE SEQUENCE</scope>
    <source>
        <strain evidence="1">237g6f4</strain>
        <tissue evidence="1">Blood</tissue>
    </source>
</reference>
<proteinExistence type="predicted"/>
<keyword evidence="2" id="KW-1185">Reference proteome</keyword>
<dbReference type="EMBL" id="WNYA01001629">
    <property type="protein sequence ID" value="KAG8545420.1"/>
    <property type="molecule type" value="Genomic_DNA"/>
</dbReference>
<sequence length="109" mass="13224">MGQIYLPGPWRSRDPILYYHIPFIVKSPNLVTFSHRRRHSVNIHKTLEMNSVLRIRRKLTRLPFFSYRSLEEKTHLEITDYIKICQNERHRGKNEKYNLMITIQQSDTL</sequence>